<dbReference type="EMBL" id="KQ418673">
    <property type="protein sequence ID" value="KOF86353.1"/>
    <property type="molecule type" value="Genomic_DNA"/>
</dbReference>
<organism evidence="1">
    <name type="scientific">Octopus bimaculoides</name>
    <name type="common">California two-spotted octopus</name>
    <dbReference type="NCBI Taxonomy" id="37653"/>
    <lineage>
        <taxon>Eukaryota</taxon>
        <taxon>Metazoa</taxon>
        <taxon>Spiralia</taxon>
        <taxon>Lophotrochozoa</taxon>
        <taxon>Mollusca</taxon>
        <taxon>Cephalopoda</taxon>
        <taxon>Coleoidea</taxon>
        <taxon>Octopodiformes</taxon>
        <taxon>Octopoda</taxon>
        <taxon>Incirrata</taxon>
        <taxon>Octopodidae</taxon>
        <taxon>Octopus</taxon>
    </lineage>
</organism>
<dbReference type="AlphaFoldDB" id="A0A0L8HAM5"/>
<accession>A0A0L8HAM5</accession>
<proteinExistence type="predicted"/>
<evidence type="ECO:0000313" key="1">
    <source>
        <dbReference type="EMBL" id="KOF86353.1"/>
    </source>
</evidence>
<reference evidence="1" key="1">
    <citation type="submission" date="2015-07" db="EMBL/GenBank/DDBJ databases">
        <title>MeaNS - Measles Nucleotide Surveillance Program.</title>
        <authorList>
            <person name="Tran T."/>
            <person name="Druce J."/>
        </authorList>
    </citation>
    <scope>NUCLEOTIDE SEQUENCE</scope>
    <source>
        <strain evidence="1">UCB-OBI-ISO-001</strain>
        <tissue evidence="1">Gonad</tissue>
    </source>
</reference>
<name>A0A0L8HAM5_OCTBM</name>
<sequence>MTSLQWLPLECGSTKIEILEGRLRQDGHRNHAENVAQIYKEKLKEMMDNG</sequence>
<protein>
    <submittedName>
        <fullName evidence="1">Uncharacterized protein</fullName>
    </submittedName>
</protein>
<gene>
    <name evidence="1" type="ORF">OCBIM_22018779mg</name>
</gene>